<keyword evidence="1" id="KW-0812">Transmembrane</keyword>
<keyword evidence="1" id="KW-0472">Membrane</keyword>
<dbReference type="InParanoid" id="A0A059B3B9"/>
<accession>A0A059B3B9</accession>
<dbReference type="Gramene" id="KCW60165">
    <property type="protein sequence ID" value="KCW60165"/>
    <property type="gene ID" value="EUGRSUZ_H02889"/>
</dbReference>
<dbReference type="AlphaFoldDB" id="A0A059B3B9"/>
<evidence type="ECO:0000256" key="1">
    <source>
        <dbReference type="SAM" id="Phobius"/>
    </source>
</evidence>
<keyword evidence="1" id="KW-1133">Transmembrane helix</keyword>
<dbReference type="EMBL" id="KK198760">
    <property type="protein sequence ID" value="KCW60165.1"/>
    <property type="molecule type" value="Genomic_DNA"/>
</dbReference>
<sequence length="67" mass="7591">MVQFVSNATNISQCPRIKSLECHFLFGIPNALVLILYKLANIIRMTYLKKHEHENSSGSVHSIYITG</sequence>
<reference evidence="2" key="1">
    <citation type="submission" date="2013-07" db="EMBL/GenBank/DDBJ databases">
        <title>The genome of Eucalyptus grandis.</title>
        <authorList>
            <person name="Schmutz J."/>
            <person name="Hayes R."/>
            <person name="Myburg A."/>
            <person name="Tuskan G."/>
            <person name="Grattapaglia D."/>
            <person name="Rokhsar D.S."/>
        </authorList>
    </citation>
    <scope>NUCLEOTIDE SEQUENCE</scope>
    <source>
        <tissue evidence="2">Leaf extractions</tissue>
    </source>
</reference>
<proteinExistence type="predicted"/>
<protein>
    <submittedName>
        <fullName evidence="2">Uncharacterized protein</fullName>
    </submittedName>
</protein>
<gene>
    <name evidence="2" type="ORF">EUGRSUZ_H02889</name>
</gene>
<organism evidence="2">
    <name type="scientific">Eucalyptus grandis</name>
    <name type="common">Flooded gum</name>
    <dbReference type="NCBI Taxonomy" id="71139"/>
    <lineage>
        <taxon>Eukaryota</taxon>
        <taxon>Viridiplantae</taxon>
        <taxon>Streptophyta</taxon>
        <taxon>Embryophyta</taxon>
        <taxon>Tracheophyta</taxon>
        <taxon>Spermatophyta</taxon>
        <taxon>Magnoliopsida</taxon>
        <taxon>eudicotyledons</taxon>
        <taxon>Gunneridae</taxon>
        <taxon>Pentapetalae</taxon>
        <taxon>rosids</taxon>
        <taxon>malvids</taxon>
        <taxon>Myrtales</taxon>
        <taxon>Myrtaceae</taxon>
        <taxon>Myrtoideae</taxon>
        <taxon>Eucalypteae</taxon>
        <taxon>Eucalyptus</taxon>
    </lineage>
</organism>
<evidence type="ECO:0000313" key="2">
    <source>
        <dbReference type="EMBL" id="KCW60165.1"/>
    </source>
</evidence>
<feature type="transmembrane region" description="Helical" evidence="1">
    <location>
        <begin position="23"/>
        <end position="40"/>
    </location>
</feature>
<name>A0A059B3B9_EUCGR</name>